<evidence type="ECO:0000313" key="2">
    <source>
        <dbReference type="Proteomes" id="UP001165368"/>
    </source>
</evidence>
<dbReference type="SUPFAM" id="SSF48452">
    <property type="entry name" value="TPR-like"/>
    <property type="match status" value="2"/>
</dbReference>
<dbReference type="RefSeq" id="WP_237817659.1">
    <property type="nucleotide sequence ID" value="NZ_JAKLTQ010000001.1"/>
</dbReference>
<sequence length="345" mass="37934">MAAQQQSGTDILLELRAREAFMRRRYDQALALAREAADLASAREDTAAWWQMTFLQGECLREQGLCEECGTVANELYNHPFTATSPALTARVLTMLSVVSQILGALPKAIELAREALRLSDLVEQSSGLRIEAQLALIAALTESEQLEQAWCECVVLVALLDGGDDSQTAGKAYWVVGNVAFLRKDTDEGVKYHRLAAEHLSPTNDLALWAWFNRASATVRLSSELVDEETYECIQRAELATSIAGANDRDRLLMDFIKGHWHYLNGDLPEAVDILARVCSRATDLPTHMAGDALMLLGKGLLARGDSVGALEYLQQSEEFFRQAEAADRAVQVAGMISEMQASQ</sequence>
<organism evidence="1 2">
    <name type="scientific">Arthrobacter hankyongi</name>
    <dbReference type="NCBI Taxonomy" id="2904801"/>
    <lineage>
        <taxon>Bacteria</taxon>
        <taxon>Bacillati</taxon>
        <taxon>Actinomycetota</taxon>
        <taxon>Actinomycetes</taxon>
        <taxon>Micrococcales</taxon>
        <taxon>Micrococcaceae</taxon>
        <taxon>Arthrobacter</taxon>
    </lineage>
</organism>
<name>A0ABS9L1N8_9MICC</name>
<dbReference type="Proteomes" id="UP001165368">
    <property type="component" value="Unassembled WGS sequence"/>
</dbReference>
<proteinExistence type="predicted"/>
<keyword evidence="2" id="KW-1185">Reference proteome</keyword>
<reference evidence="1" key="1">
    <citation type="submission" date="2022-01" db="EMBL/GenBank/DDBJ databases">
        <authorList>
            <person name="Jo J.-H."/>
            <person name="Im W.-T."/>
        </authorList>
    </citation>
    <scope>NUCLEOTIDE SEQUENCE</scope>
    <source>
        <strain evidence="1">I2-34</strain>
    </source>
</reference>
<comment type="caution">
    <text evidence="1">The sequence shown here is derived from an EMBL/GenBank/DDBJ whole genome shotgun (WGS) entry which is preliminary data.</text>
</comment>
<dbReference type="Gene3D" id="1.25.40.10">
    <property type="entry name" value="Tetratricopeptide repeat domain"/>
    <property type="match status" value="2"/>
</dbReference>
<dbReference type="InterPro" id="IPR011990">
    <property type="entry name" value="TPR-like_helical_dom_sf"/>
</dbReference>
<accession>A0ABS9L1N8</accession>
<protein>
    <recommendedName>
        <fullName evidence="3">Tetratricopeptide repeat protein</fullName>
    </recommendedName>
</protein>
<dbReference type="EMBL" id="JAKLTQ010000001">
    <property type="protein sequence ID" value="MCG2620559.1"/>
    <property type="molecule type" value="Genomic_DNA"/>
</dbReference>
<evidence type="ECO:0000313" key="1">
    <source>
        <dbReference type="EMBL" id="MCG2620559.1"/>
    </source>
</evidence>
<evidence type="ECO:0008006" key="3">
    <source>
        <dbReference type="Google" id="ProtNLM"/>
    </source>
</evidence>
<gene>
    <name evidence="1" type="ORF">LVY72_01385</name>
</gene>